<evidence type="ECO:0000313" key="3">
    <source>
        <dbReference type="Proteomes" id="UP001142078"/>
    </source>
</evidence>
<dbReference type="SUPFAM" id="SSF46785">
    <property type="entry name" value="Winged helix' DNA-binding domain"/>
    <property type="match status" value="1"/>
</dbReference>
<dbReference type="GO" id="GO:0003700">
    <property type="term" value="F:DNA-binding transcription factor activity"/>
    <property type="evidence" value="ECO:0007669"/>
    <property type="project" value="InterPro"/>
</dbReference>
<comment type="caution">
    <text evidence="2">The sequence shown here is derived from an EMBL/GenBank/DDBJ whole genome shotgun (WGS) entry which is preliminary data.</text>
</comment>
<dbReference type="CDD" id="cd00090">
    <property type="entry name" value="HTH_ARSR"/>
    <property type="match status" value="1"/>
</dbReference>
<dbReference type="RefSeq" id="WP_042682744.1">
    <property type="nucleotide sequence ID" value="NZ_CABKTM010000049.1"/>
</dbReference>
<proteinExistence type="predicted"/>
<dbReference type="EMBL" id="JANJZL010000004">
    <property type="protein sequence ID" value="MCR2044195.1"/>
    <property type="molecule type" value="Genomic_DNA"/>
</dbReference>
<evidence type="ECO:0000259" key="1">
    <source>
        <dbReference type="PROSITE" id="PS50987"/>
    </source>
</evidence>
<feature type="domain" description="HTH arsR-type" evidence="1">
    <location>
        <begin position="273"/>
        <end position="367"/>
    </location>
</feature>
<dbReference type="InterPro" id="IPR011991">
    <property type="entry name" value="ArsR-like_HTH"/>
</dbReference>
<dbReference type="InterPro" id="IPR036388">
    <property type="entry name" value="WH-like_DNA-bd_sf"/>
</dbReference>
<gene>
    <name evidence="2" type="ORF">NSA23_08695</name>
</gene>
<organism evidence="2 3">
    <name type="scientific">Anaerosalibacter massiliensis</name>
    <dbReference type="NCBI Taxonomy" id="1347392"/>
    <lineage>
        <taxon>Bacteria</taxon>
        <taxon>Bacillati</taxon>
        <taxon>Bacillota</taxon>
        <taxon>Tissierellia</taxon>
        <taxon>Tissierellales</taxon>
        <taxon>Sporanaerobacteraceae</taxon>
        <taxon>Anaerosalibacter</taxon>
    </lineage>
</organism>
<dbReference type="PROSITE" id="PS50987">
    <property type="entry name" value="HTH_ARSR_2"/>
    <property type="match status" value="1"/>
</dbReference>
<dbReference type="InterPro" id="IPR001845">
    <property type="entry name" value="HTH_ArsR_DNA-bd_dom"/>
</dbReference>
<dbReference type="SMART" id="SM00418">
    <property type="entry name" value="HTH_ARSR"/>
    <property type="match status" value="1"/>
</dbReference>
<dbReference type="Proteomes" id="UP001142078">
    <property type="component" value="Unassembled WGS sequence"/>
</dbReference>
<protein>
    <submittedName>
        <fullName evidence="2">Helix-turn-helix domain-containing protein</fullName>
    </submittedName>
</protein>
<dbReference type="InterPro" id="IPR036390">
    <property type="entry name" value="WH_DNA-bd_sf"/>
</dbReference>
<dbReference type="Gene3D" id="1.10.10.10">
    <property type="entry name" value="Winged helix-like DNA-binding domain superfamily/Winged helix DNA-binding domain"/>
    <property type="match status" value="1"/>
</dbReference>
<dbReference type="OrthoDB" id="9798835at2"/>
<evidence type="ECO:0000313" key="2">
    <source>
        <dbReference type="EMBL" id="MCR2044195.1"/>
    </source>
</evidence>
<reference evidence="2" key="1">
    <citation type="submission" date="2022-07" db="EMBL/GenBank/DDBJ databases">
        <title>Enhanced cultured diversity of the mouse gut microbiota enables custom-made synthetic communities.</title>
        <authorList>
            <person name="Afrizal A."/>
        </authorList>
    </citation>
    <scope>NUCLEOTIDE SEQUENCE</scope>
    <source>
        <strain evidence="2">DSM 29482</strain>
    </source>
</reference>
<dbReference type="AlphaFoldDB" id="A0A9X2MHM1"/>
<accession>A0A9X2MHM1</accession>
<name>A0A9X2MHM1_9FIRM</name>
<keyword evidence="3" id="KW-1185">Reference proteome</keyword>
<sequence>MKFKFYLEESRLYDFLLFPRLLYYNEEFEASKELENYEEIVADDYSDFVKKIENRLKPFSKEIEIFYMKQYSSEYDFIDLVSRYIGIIGYKNEEDYLNKLLTLNEHDIKKSIIHSILVTNDGYFPYSDKTIKESEKIISDNDKMISFIKELPIEAGVKWNLFLIVQESLKYMKIYVELMTKLLPIFEEIYLPFQDEVEEYGEYLVEFLNDMGAKGLEEITYSILDASILDDNQINILISAMYSYAISIASTAKINYIAWGLRMEEAFKKIKDINENKTYERVQIFKNFGDKTRYGVLKLIASGETSTKKIAKVLDVSSATISYHINNILTAKIIKMDKSNNKFGYVIDYELLEETIEEFKKDLNFPEY</sequence>
<dbReference type="Pfam" id="PF12840">
    <property type="entry name" value="HTH_20"/>
    <property type="match status" value="1"/>
</dbReference>